<comment type="caution">
    <text evidence="2">The sequence shown here is derived from an EMBL/GenBank/DDBJ whole genome shotgun (WGS) entry which is preliminary data.</text>
</comment>
<name>A0AAN9Z2D7_9ORTH</name>
<proteinExistence type="predicted"/>
<dbReference type="GO" id="GO:0042073">
    <property type="term" value="P:intraciliary transport"/>
    <property type="evidence" value="ECO:0007669"/>
    <property type="project" value="InterPro"/>
</dbReference>
<dbReference type="GO" id="GO:0030992">
    <property type="term" value="C:intraciliary transport particle B"/>
    <property type="evidence" value="ECO:0007669"/>
    <property type="project" value="InterPro"/>
</dbReference>
<dbReference type="InterPro" id="IPR008979">
    <property type="entry name" value="Galactose-bd-like_sf"/>
</dbReference>
<dbReference type="GO" id="GO:0005929">
    <property type="term" value="C:cilium"/>
    <property type="evidence" value="ECO:0007669"/>
    <property type="project" value="TreeGrafter"/>
</dbReference>
<feature type="compositionally biased region" description="Polar residues" evidence="1">
    <location>
        <begin position="230"/>
        <end position="243"/>
    </location>
</feature>
<evidence type="ECO:0000256" key="1">
    <source>
        <dbReference type="SAM" id="MobiDB-lite"/>
    </source>
</evidence>
<reference evidence="2 3" key="1">
    <citation type="submission" date="2024-03" db="EMBL/GenBank/DDBJ databases">
        <title>The genome assembly and annotation of the cricket Gryllus longicercus Weissman &amp; Gray.</title>
        <authorList>
            <person name="Szrajer S."/>
            <person name="Gray D."/>
            <person name="Ylla G."/>
        </authorList>
    </citation>
    <scope>NUCLEOTIDE SEQUENCE [LARGE SCALE GENOMIC DNA]</scope>
    <source>
        <strain evidence="2">DAG 2021-001</strain>
        <tissue evidence="2">Whole body minus gut</tissue>
    </source>
</reference>
<feature type="compositionally biased region" description="Acidic residues" evidence="1">
    <location>
        <begin position="203"/>
        <end position="213"/>
    </location>
</feature>
<dbReference type="PANTHER" id="PTHR33906">
    <property type="entry name" value="INTRAFLAGELLAR TRANSPORT PROTEIN 25 HOMOLOG"/>
    <property type="match status" value="1"/>
</dbReference>
<keyword evidence="3" id="KW-1185">Reference proteome</keyword>
<dbReference type="Proteomes" id="UP001378592">
    <property type="component" value="Unassembled WGS sequence"/>
</dbReference>
<dbReference type="Gene3D" id="2.60.120.260">
    <property type="entry name" value="Galactose-binding domain-like"/>
    <property type="match status" value="1"/>
</dbReference>
<dbReference type="InterPro" id="IPR033558">
    <property type="entry name" value="IFT25"/>
</dbReference>
<protein>
    <submittedName>
        <fullName evidence="2">Uncharacterized protein</fullName>
    </submittedName>
</protein>
<feature type="compositionally biased region" description="Polar residues" evidence="1">
    <location>
        <begin position="250"/>
        <end position="282"/>
    </location>
</feature>
<organism evidence="2 3">
    <name type="scientific">Gryllus longicercus</name>
    <dbReference type="NCBI Taxonomy" id="2509291"/>
    <lineage>
        <taxon>Eukaryota</taxon>
        <taxon>Metazoa</taxon>
        <taxon>Ecdysozoa</taxon>
        <taxon>Arthropoda</taxon>
        <taxon>Hexapoda</taxon>
        <taxon>Insecta</taxon>
        <taxon>Pterygota</taxon>
        <taxon>Neoptera</taxon>
        <taxon>Polyneoptera</taxon>
        <taxon>Orthoptera</taxon>
        <taxon>Ensifera</taxon>
        <taxon>Gryllidea</taxon>
        <taxon>Grylloidea</taxon>
        <taxon>Gryllidae</taxon>
        <taxon>Gryllinae</taxon>
        <taxon>Gryllus</taxon>
    </lineage>
</organism>
<evidence type="ECO:0000313" key="2">
    <source>
        <dbReference type="EMBL" id="KAK7793598.1"/>
    </source>
</evidence>
<dbReference type="EMBL" id="JAZDUA010000371">
    <property type="protein sequence ID" value="KAK7793598.1"/>
    <property type="molecule type" value="Genomic_DNA"/>
</dbReference>
<dbReference type="GO" id="GO:0005813">
    <property type="term" value="C:centrosome"/>
    <property type="evidence" value="ECO:0007669"/>
    <property type="project" value="TreeGrafter"/>
</dbReference>
<dbReference type="PANTHER" id="PTHR33906:SF1">
    <property type="entry name" value="INTRAFLAGELLAR TRANSPORT PROTEIN 25 HOMOLOG"/>
    <property type="match status" value="1"/>
</dbReference>
<sequence length="305" mass="34125">MSSLSNDSALNINGSTISFATSTYEGLEEPNKMIDGQRTTYWATSGLYPQQFTLTFPKLISVNSIKVRCYMVRLLQVEKCDAEKPGNFSVVCEKELDPTDVEHQIQPLYEGQLSAHHIRFTILSGYDHICAIYKIEVEGSDSHSEGNVQREFSVDEFGRIGNRRDTEWASSPKKQIPFASSMDTLQEFEEAPVQYLNNRNGEDDNDDESEDNNNENSDFQQINDFLPVSTARSPSELPASTMQVPLGSPSIISQRSPSLSLVGNSSEVRRPSTAQRSSTGRNSIMKKTKLEMFTESEEVSSGEEF</sequence>
<feature type="region of interest" description="Disordered" evidence="1">
    <location>
        <begin position="197"/>
        <end position="305"/>
    </location>
</feature>
<evidence type="ECO:0000313" key="3">
    <source>
        <dbReference type="Proteomes" id="UP001378592"/>
    </source>
</evidence>
<gene>
    <name evidence="2" type="ORF">R5R35_011112</name>
</gene>
<accession>A0AAN9Z2D7</accession>
<dbReference type="AlphaFoldDB" id="A0AAN9Z2D7"/>
<dbReference type="SUPFAM" id="SSF49785">
    <property type="entry name" value="Galactose-binding domain-like"/>
    <property type="match status" value="1"/>
</dbReference>
<feature type="compositionally biased region" description="Acidic residues" evidence="1">
    <location>
        <begin position="294"/>
        <end position="305"/>
    </location>
</feature>